<dbReference type="Proteomes" id="UP001054889">
    <property type="component" value="Unassembled WGS sequence"/>
</dbReference>
<evidence type="ECO:0000313" key="2">
    <source>
        <dbReference type="EMBL" id="GJM90939.1"/>
    </source>
</evidence>
<reference evidence="2" key="1">
    <citation type="journal article" date="2018" name="DNA Res.">
        <title>Multiple hybrid de novo genome assembly of finger millet, an orphan allotetraploid crop.</title>
        <authorList>
            <person name="Hatakeyama M."/>
            <person name="Aluri S."/>
            <person name="Balachadran M.T."/>
            <person name="Sivarajan S.R."/>
            <person name="Patrignani A."/>
            <person name="Gruter S."/>
            <person name="Poveda L."/>
            <person name="Shimizu-Inatsugi R."/>
            <person name="Baeten J."/>
            <person name="Francoijs K.J."/>
            <person name="Nataraja K.N."/>
            <person name="Reddy Y.A.N."/>
            <person name="Phadnis S."/>
            <person name="Ravikumar R.L."/>
            <person name="Schlapbach R."/>
            <person name="Sreeman S.M."/>
            <person name="Shimizu K.K."/>
        </authorList>
    </citation>
    <scope>NUCLEOTIDE SEQUENCE</scope>
</reference>
<dbReference type="AlphaFoldDB" id="A0AAV5C0C7"/>
<dbReference type="EMBL" id="BQKI01000003">
    <property type="protein sequence ID" value="GJM90939.1"/>
    <property type="molecule type" value="Genomic_DNA"/>
</dbReference>
<dbReference type="SMART" id="SM00256">
    <property type="entry name" value="FBOX"/>
    <property type="match status" value="1"/>
</dbReference>
<evidence type="ECO:0000313" key="3">
    <source>
        <dbReference type="Proteomes" id="UP001054889"/>
    </source>
</evidence>
<dbReference type="InterPro" id="IPR036047">
    <property type="entry name" value="F-box-like_dom_sf"/>
</dbReference>
<dbReference type="Pfam" id="PF12937">
    <property type="entry name" value="F-box-like"/>
    <property type="match status" value="1"/>
</dbReference>
<reference evidence="2" key="2">
    <citation type="submission" date="2021-12" db="EMBL/GenBank/DDBJ databases">
        <title>Resequencing data analysis of finger millet.</title>
        <authorList>
            <person name="Hatakeyama M."/>
            <person name="Aluri S."/>
            <person name="Balachadran M.T."/>
            <person name="Sivarajan S.R."/>
            <person name="Poveda L."/>
            <person name="Shimizu-Inatsugi R."/>
            <person name="Schlapbach R."/>
            <person name="Sreeman S.M."/>
            <person name="Shimizu K.K."/>
        </authorList>
    </citation>
    <scope>NUCLEOTIDE SEQUENCE</scope>
</reference>
<comment type="caution">
    <text evidence="2">The sequence shown here is derived from an EMBL/GenBank/DDBJ whole genome shotgun (WGS) entry which is preliminary data.</text>
</comment>
<dbReference type="InterPro" id="IPR056594">
    <property type="entry name" value="AT5G49610-like_b-prop"/>
</dbReference>
<accession>A0AAV5C0C7</accession>
<organism evidence="2 3">
    <name type="scientific">Eleusine coracana subsp. coracana</name>
    <dbReference type="NCBI Taxonomy" id="191504"/>
    <lineage>
        <taxon>Eukaryota</taxon>
        <taxon>Viridiplantae</taxon>
        <taxon>Streptophyta</taxon>
        <taxon>Embryophyta</taxon>
        <taxon>Tracheophyta</taxon>
        <taxon>Spermatophyta</taxon>
        <taxon>Magnoliopsida</taxon>
        <taxon>Liliopsida</taxon>
        <taxon>Poales</taxon>
        <taxon>Poaceae</taxon>
        <taxon>PACMAD clade</taxon>
        <taxon>Chloridoideae</taxon>
        <taxon>Cynodonteae</taxon>
        <taxon>Eleusininae</taxon>
        <taxon>Eleusine</taxon>
    </lineage>
</organism>
<evidence type="ECO:0000259" key="1">
    <source>
        <dbReference type="SMART" id="SM00256"/>
    </source>
</evidence>
<gene>
    <name evidence="2" type="primary">ga07266</name>
    <name evidence="2" type="ORF">PR202_ga07266</name>
</gene>
<dbReference type="SUPFAM" id="SSF81383">
    <property type="entry name" value="F-box domain"/>
    <property type="match status" value="1"/>
</dbReference>
<keyword evidence="3" id="KW-1185">Reference proteome</keyword>
<proteinExistence type="predicted"/>
<sequence length="287" mass="31172">MEIGRPPPPPAAAAAVAVAVAAAMFSVLGNDDLLREILLRLGLPTSLLRAALVCKRWYRHASDPDFLRRFRDRNPPRILGVYLNTLGGGCPRFFPIRPLPELAATAHRAGSFFDAVAGSTAFIADSGGGRLLVTVIYDGHDYYDSSHLLCSPLSSAGNAVVVPPPPRRPPVELPGIGPEHVTRCTSLPDGRSCLCVLMGFRDQQTTVWLYELQDMCWVARASAAAQLPESPTCLMAELFDDSKFYILITGNKILVCDFPSSTISAMELPNVVESDDDCFIYSQNTSF</sequence>
<protein>
    <recommendedName>
        <fullName evidence="1">F-box domain-containing protein</fullName>
    </recommendedName>
</protein>
<feature type="domain" description="F-box" evidence="1">
    <location>
        <begin position="29"/>
        <end position="70"/>
    </location>
</feature>
<dbReference type="Gene3D" id="1.20.1280.50">
    <property type="match status" value="1"/>
</dbReference>
<dbReference type="InterPro" id="IPR001810">
    <property type="entry name" value="F-box_dom"/>
</dbReference>
<dbReference type="Pfam" id="PF23635">
    <property type="entry name" value="Beta-prop_AT5G49610-like"/>
    <property type="match status" value="1"/>
</dbReference>
<dbReference type="PANTHER" id="PTHR33207">
    <property type="entry name" value="F-BOX DOMAIN CONTAINING PROTEIN-RELATED"/>
    <property type="match status" value="1"/>
</dbReference>
<name>A0AAV5C0C7_ELECO</name>